<dbReference type="PANTHER" id="PTHR36512:SF3">
    <property type="entry name" value="BLR5678 PROTEIN"/>
    <property type="match status" value="1"/>
</dbReference>
<dbReference type="PANTHER" id="PTHR36512">
    <property type="entry name" value="D-AMINOPEPTIDASE"/>
    <property type="match status" value="1"/>
</dbReference>
<dbReference type="CDD" id="cd02253">
    <property type="entry name" value="DmpA"/>
    <property type="match status" value="1"/>
</dbReference>
<keyword evidence="2" id="KW-0031">Aminopeptidase</keyword>
<dbReference type="EMBL" id="ABXP02000066">
    <property type="protein sequence ID" value="KKC29862.1"/>
    <property type="molecule type" value="Genomic_DNA"/>
</dbReference>
<dbReference type="InterPro" id="IPR016117">
    <property type="entry name" value="ArgJ-like_dom_sf"/>
</dbReference>
<reference evidence="2 3" key="2">
    <citation type="journal article" date="2015" name="BMC Genomics">
        <title>Analysis of three genomes within the thermophilic bacterial species Caldanaerobacter subterraneus with a focus on carbon monoxide dehydrogenase evolution and hydrolase diversity.</title>
        <authorList>
            <person name="Sant'Anna F.H."/>
            <person name="Lebedinsky A.V."/>
            <person name="Sokolova T.G."/>
            <person name="Robb F.T."/>
            <person name="Gonzalez J.M."/>
        </authorList>
    </citation>
    <scope>NUCLEOTIDE SEQUENCE [LARGE SCALE GENOMIC DNA]</scope>
    <source>
        <strain evidence="2 3">DSM 12653</strain>
    </source>
</reference>
<protein>
    <submittedName>
        <fullName evidence="2">L-aminopeptidase/D-esterase</fullName>
    </submittedName>
</protein>
<dbReference type="InterPro" id="IPR005321">
    <property type="entry name" value="Peptidase_S58_DmpA"/>
</dbReference>
<dbReference type="Pfam" id="PF03576">
    <property type="entry name" value="Peptidase_S58"/>
    <property type="match status" value="1"/>
</dbReference>
<reference evidence="3" key="3">
    <citation type="submission" date="2015-02" db="EMBL/GenBank/DDBJ databases">
        <title>Genome analysis of three genomes within the thermophilic hydrogenogenic bacterial species Caldanaerobacter subterraneus.</title>
        <authorList>
            <person name="Sant'Anna F.H."/>
            <person name="Lebedinsky A."/>
            <person name="Sokolova T."/>
            <person name="Robb F.T."/>
            <person name="Gonzalez J.M."/>
        </authorList>
    </citation>
    <scope>NUCLEOTIDE SEQUENCE [LARGE SCALE GENOMIC DNA]</scope>
    <source>
        <strain evidence="3">DSM 12653</strain>
    </source>
</reference>
<accession>A0A0F5PMG0</accession>
<keyword evidence="2" id="KW-0378">Hydrolase</keyword>
<gene>
    <name evidence="2" type="ORF">CDSM653_01091</name>
</gene>
<dbReference type="GO" id="GO:0004177">
    <property type="term" value="F:aminopeptidase activity"/>
    <property type="evidence" value="ECO:0007669"/>
    <property type="project" value="UniProtKB-KW"/>
</dbReference>
<name>A0A0F5PMG0_9THEO</name>
<evidence type="ECO:0000313" key="2">
    <source>
        <dbReference type="EMBL" id="KKC29862.1"/>
    </source>
</evidence>
<dbReference type="AlphaFoldDB" id="A0A0F5PMG0"/>
<proteinExistence type="inferred from homology"/>
<evidence type="ECO:0000256" key="1">
    <source>
        <dbReference type="ARBA" id="ARBA00007068"/>
    </source>
</evidence>
<dbReference type="Proteomes" id="UP000010146">
    <property type="component" value="Unassembled WGS sequence"/>
</dbReference>
<sequence length="376" mass="40054">MDLPYFALGGKKMRKRMREYGITLGLLPTGPLNAITDVEGVTVGHVTLISGEGKLIPGKGPVRTGVTAIVPHSGNIFKEKLIASCYVGNGFGKSIGLIQVKELGTLETPIILTNTLSVGTAADGLIEYMLSFNEDIGIATGTVNPVVLECNDGYLNDIRGRHVRKEHVIAAIKGAKNEFETGSVGAGTGMICHGFKGGIGTASRRIEIGGKAYTVGVLLLTNYGRMEDLIFNGKNVGKMLKEEIKKGKEAAKEDQGSCIIVIATDAPMDAHGLERVAKRGVLGLAKTGSFMGNGSGDIAIAFSTANKICHYGEPVMEIKTISPHSGDINKVFQAVVEAVEEAVWDSMFTAERIVGRDYHEAPLLPVEKLAEMIRQD</sequence>
<comment type="similarity">
    <text evidence="1">Belongs to the peptidase S58 family.</text>
</comment>
<keyword evidence="2" id="KW-0645">Protease</keyword>
<evidence type="ECO:0000313" key="3">
    <source>
        <dbReference type="Proteomes" id="UP000010146"/>
    </source>
</evidence>
<organism evidence="2 3">
    <name type="scientific">Caldanaerobacter subterraneus subsp. pacificus DSM 12653</name>
    <dbReference type="NCBI Taxonomy" id="391606"/>
    <lineage>
        <taxon>Bacteria</taxon>
        <taxon>Bacillati</taxon>
        <taxon>Bacillota</taxon>
        <taxon>Clostridia</taxon>
        <taxon>Thermoanaerobacterales</taxon>
        <taxon>Thermoanaerobacteraceae</taxon>
        <taxon>Caldanaerobacter</taxon>
    </lineage>
</organism>
<reference evidence="2 3" key="1">
    <citation type="submission" date="2008-07" db="EMBL/GenBank/DDBJ databases">
        <authorList>
            <person name="Gonzalez J."/>
            <person name="Sokolova T."/>
            <person name="Ferriera S."/>
            <person name="Johnson J."/>
            <person name="Kravitz S."/>
            <person name="Beeson K."/>
            <person name="Sutton G."/>
            <person name="Rogers Y.-H."/>
            <person name="Friedman R."/>
            <person name="Frazier M."/>
            <person name="Venter J.C."/>
        </authorList>
    </citation>
    <scope>NUCLEOTIDE SEQUENCE [LARGE SCALE GENOMIC DNA]</scope>
    <source>
        <strain evidence="2 3">DSM 12653</strain>
    </source>
</reference>
<comment type="caution">
    <text evidence="2">The sequence shown here is derived from an EMBL/GenBank/DDBJ whole genome shotgun (WGS) entry which is preliminary data.</text>
</comment>
<dbReference type="Gene3D" id="3.60.70.12">
    <property type="entry name" value="L-amino peptidase D-ALA esterase/amidase"/>
    <property type="match status" value="1"/>
</dbReference>
<dbReference type="SUPFAM" id="SSF56266">
    <property type="entry name" value="DmpA/ArgJ-like"/>
    <property type="match status" value="1"/>
</dbReference>